<comment type="subcellular location">
    <subcellularLocation>
        <location evidence="1">Membrane</location>
        <topology evidence="1">Multi-pass membrane protein</topology>
    </subcellularLocation>
</comment>
<evidence type="ECO:0000313" key="9">
    <source>
        <dbReference type="EMBL" id="RSH86789.1"/>
    </source>
</evidence>
<dbReference type="InterPro" id="IPR020846">
    <property type="entry name" value="MFS_dom"/>
</dbReference>
<name>A0A427Y6S1_9TREE</name>
<keyword evidence="5 7" id="KW-0472">Membrane</keyword>
<evidence type="ECO:0000256" key="7">
    <source>
        <dbReference type="SAM" id="Phobius"/>
    </source>
</evidence>
<dbReference type="GeneID" id="39589604"/>
<dbReference type="InterPro" id="IPR011701">
    <property type="entry name" value="MFS"/>
</dbReference>
<keyword evidence="4 7" id="KW-1133">Transmembrane helix</keyword>
<feature type="transmembrane region" description="Helical" evidence="7">
    <location>
        <begin position="430"/>
        <end position="451"/>
    </location>
</feature>
<sequence length="508" mass="56063">MASHEPKYDGTEDKKVEIAHHEIRPSVSASGEKAPDLEAETASSATTDIDAGFDPATVKRTMRRVDRRLLPILSAMYCVSLIDRTNLSLARQANDNKMNAELDLAGTNNHYTIVTLAFFVPYIILEIPSQLGLRAFGARLWLGTAVTAWGAVMVGMGFSPNWQTLAGLRALLGVFEAALFPGATFLISCWYPRRDMARRNTWFYIASSVVGNFASPLGYCFTLMDGLGGISGWGWVFIMFGIITIVIGGLAYIFLVDFPHKSHFLTEEEKDIVLTRIDRDRGDAVPDKLTWRKVVHYCADFKVWLFAFFFMATTLASYSQAYFLPVILATMGFKNVETMLLGTPASAWSIIPGLLGAYVSDRYRHMRAAVIMVNACMLIMGTAMYSQLPLHQKAARYAGVFFAVGGANSNVPLVMAWAQTSIRSQSKRGFYAAVIVAFGGLGGIFASITFMQKEYLKGYPTGIFFTIGCNAAVVLGAAALSAYFRRQNRRADRGEVVLEDSDLFRYQG</sequence>
<feature type="transmembrane region" description="Helical" evidence="7">
    <location>
        <begin position="69"/>
        <end position="90"/>
    </location>
</feature>
<dbReference type="InterPro" id="IPR036259">
    <property type="entry name" value="MFS_trans_sf"/>
</dbReference>
<feature type="transmembrane region" description="Helical" evidence="7">
    <location>
        <begin position="397"/>
        <end position="418"/>
    </location>
</feature>
<comment type="caution">
    <text evidence="9">The sequence shown here is derived from an EMBL/GenBank/DDBJ whole genome shotgun (WGS) entry which is preliminary data.</text>
</comment>
<feature type="transmembrane region" description="Helical" evidence="7">
    <location>
        <begin position="366"/>
        <end position="385"/>
    </location>
</feature>
<feature type="transmembrane region" description="Helical" evidence="7">
    <location>
        <begin position="463"/>
        <end position="484"/>
    </location>
</feature>
<evidence type="ECO:0000256" key="1">
    <source>
        <dbReference type="ARBA" id="ARBA00004141"/>
    </source>
</evidence>
<evidence type="ECO:0000256" key="6">
    <source>
        <dbReference type="SAM" id="MobiDB-lite"/>
    </source>
</evidence>
<feature type="transmembrane region" description="Helical" evidence="7">
    <location>
        <begin position="230"/>
        <end position="255"/>
    </location>
</feature>
<organism evidence="9 10">
    <name type="scientific">Apiotrichum porosum</name>
    <dbReference type="NCBI Taxonomy" id="105984"/>
    <lineage>
        <taxon>Eukaryota</taxon>
        <taxon>Fungi</taxon>
        <taxon>Dikarya</taxon>
        <taxon>Basidiomycota</taxon>
        <taxon>Agaricomycotina</taxon>
        <taxon>Tremellomycetes</taxon>
        <taxon>Trichosporonales</taxon>
        <taxon>Trichosporonaceae</taxon>
        <taxon>Apiotrichum</taxon>
    </lineage>
</organism>
<evidence type="ECO:0000256" key="4">
    <source>
        <dbReference type="ARBA" id="ARBA00022989"/>
    </source>
</evidence>
<evidence type="ECO:0000256" key="3">
    <source>
        <dbReference type="ARBA" id="ARBA00022692"/>
    </source>
</evidence>
<feature type="compositionally biased region" description="Basic and acidic residues" evidence="6">
    <location>
        <begin position="1"/>
        <end position="24"/>
    </location>
</feature>
<dbReference type="PANTHER" id="PTHR43791:SF3">
    <property type="entry name" value="MAJOR FACILITATOR SUPERFAMILY (MFS) PROFILE DOMAIN-CONTAINING PROTEIN"/>
    <property type="match status" value="1"/>
</dbReference>
<feature type="domain" description="Major facilitator superfamily (MFS) profile" evidence="8">
    <location>
        <begin position="72"/>
        <end position="489"/>
    </location>
</feature>
<proteinExistence type="predicted"/>
<dbReference type="Gene3D" id="1.20.1250.20">
    <property type="entry name" value="MFS general substrate transporter like domains"/>
    <property type="match status" value="2"/>
</dbReference>
<dbReference type="OrthoDB" id="3639251at2759"/>
<dbReference type="GO" id="GO:0022857">
    <property type="term" value="F:transmembrane transporter activity"/>
    <property type="evidence" value="ECO:0007669"/>
    <property type="project" value="InterPro"/>
</dbReference>
<feature type="transmembrane region" description="Helical" evidence="7">
    <location>
        <begin position="140"/>
        <end position="158"/>
    </location>
</feature>
<dbReference type="EMBL" id="RSCE01000002">
    <property type="protein sequence ID" value="RSH86789.1"/>
    <property type="molecule type" value="Genomic_DNA"/>
</dbReference>
<keyword evidence="10" id="KW-1185">Reference proteome</keyword>
<gene>
    <name evidence="9" type="ORF">EHS24_005061</name>
</gene>
<evidence type="ECO:0000256" key="2">
    <source>
        <dbReference type="ARBA" id="ARBA00022448"/>
    </source>
</evidence>
<evidence type="ECO:0000313" key="10">
    <source>
        <dbReference type="Proteomes" id="UP000279236"/>
    </source>
</evidence>
<protein>
    <recommendedName>
        <fullName evidence="8">Major facilitator superfamily (MFS) profile domain-containing protein</fullName>
    </recommendedName>
</protein>
<keyword evidence="3 7" id="KW-0812">Transmembrane</keyword>
<dbReference type="AlphaFoldDB" id="A0A427Y6S1"/>
<keyword evidence="2" id="KW-0813">Transport</keyword>
<dbReference type="RefSeq" id="XP_028479574.1">
    <property type="nucleotide sequence ID" value="XM_028620602.1"/>
</dbReference>
<dbReference type="PANTHER" id="PTHR43791">
    <property type="entry name" value="PERMEASE-RELATED"/>
    <property type="match status" value="1"/>
</dbReference>
<feature type="transmembrane region" description="Helical" evidence="7">
    <location>
        <begin position="110"/>
        <end position="128"/>
    </location>
</feature>
<accession>A0A427Y6S1</accession>
<feature type="transmembrane region" description="Helical" evidence="7">
    <location>
        <begin position="170"/>
        <end position="191"/>
    </location>
</feature>
<feature type="transmembrane region" description="Helical" evidence="7">
    <location>
        <begin position="339"/>
        <end position="359"/>
    </location>
</feature>
<dbReference type="SUPFAM" id="SSF103473">
    <property type="entry name" value="MFS general substrate transporter"/>
    <property type="match status" value="1"/>
</dbReference>
<evidence type="ECO:0000256" key="5">
    <source>
        <dbReference type="ARBA" id="ARBA00023136"/>
    </source>
</evidence>
<dbReference type="Proteomes" id="UP000279236">
    <property type="component" value="Unassembled WGS sequence"/>
</dbReference>
<feature type="transmembrane region" description="Helical" evidence="7">
    <location>
        <begin position="301"/>
        <end position="319"/>
    </location>
</feature>
<reference evidence="9 10" key="1">
    <citation type="submission" date="2018-11" db="EMBL/GenBank/DDBJ databases">
        <title>Genome sequence of Apiotrichum porosum DSM 27194.</title>
        <authorList>
            <person name="Aliyu H."/>
            <person name="Gorte O."/>
            <person name="Ochsenreither K."/>
        </authorList>
    </citation>
    <scope>NUCLEOTIDE SEQUENCE [LARGE SCALE GENOMIC DNA]</scope>
    <source>
        <strain evidence="9 10">DSM 27194</strain>
    </source>
</reference>
<dbReference type="PROSITE" id="PS50850">
    <property type="entry name" value="MFS"/>
    <property type="match status" value="1"/>
</dbReference>
<feature type="region of interest" description="Disordered" evidence="6">
    <location>
        <begin position="1"/>
        <end position="50"/>
    </location>
</feature>
<dbReference type="FunFam" id="1.20.1250.20:FF:000018">
    <property type="entry name" value="MFS transporter permease"/>
    <property type="match status" value="1"/>
</dbReference>
<dbReference type="Pfam" id="PF07690">
    <property type="entry name" value="MFS_1"/>
    <property type="match status" value="1"/>
</dbReference>
<dbReference type="GO" id="GO:0016020">
    <property type="term" value="C:membrane"/>
    <property type="evidence" value="ECO:0007669"/>
    <property type="project" value="UniProtKB-SubCell"/>
</dbReference>
<evidence type="ECO:0000259" key="8">
    <source>
        <dbReference type="PROSITE" id="PS50850"/>
    </source>
</evidence>
<feature type="transmembrane region" description="Helical" evidence="7">
    <location>
        <begin position="203"/>
        <end position="224"/>
    </location>
</feature>